<dbReference type="PANTHER" id="PTHR36507:SF1">
    <property type="entry name" value="BLL1555 PROTEIN"/>
    <property type="match status" value="1"/>
</dbReference>
<dbReference type="GO" id="GO:0009055">
    <property type="term" value="F:electron transfer activity"/>
    <property type="evidence" value="ECO:0007669"/>
    <property type="project" value="InterPro"/>
</dbReference>
<evidence type="ECO:0000259" key="4">
    <source>
        <dbReference type="Pfam" id="PF00127"/>
    </source>
</evidence>
<name>A0A2H0KD73_9BACT</name>
<keyword evidence="3" id="KW-1133">Transmembrane helix</keyword>
<reference evidence="5 6" key="1">
    <citation type="submission" date="2017-09" db="EMBL/GenBank/DDBJ databases">
        <title>Depth-based differentiation of microbial function through sediment-hosted aquifers and enrichment of novel symbionts in the deep terrestrial subsurface.</title>
        <authorList>
            <person name="Probst A.J."/>
            <person name="Ladd B."/>
            <person name="Jarett J.K."/>
            <person name="Geller-Mcgrath D.E."/>
            <person name="Sieber C.M."/>
            <person name="Emerson J.B."/>
            <person name="Anantharaman K."/>
            <person name="Thomas B.C."/>
            <person name="Malmstrom R."/>
            <person name="Stieglmeier M."/>
            <person name="Klingl A."/>
            <person name="Woyke T."/>
            <person name="Ryan C.M."/>
            <person name="Banfield J.F."/>
        </authorList>
    </citation>
    <scope>NUCLEOTIDE SEQUENCE [LARGE SCALE GENOMIC DNA]</scope>
    <source>
        <strain evidence="5">CG11_big_fil_rev_8_21_14_0_20_46_11</strain>
    </source>
</reference>
<dbReference type="InterPro" id="IPR008972">
    <property type="entry name" value="Cupredoxin"/>
</dbReference>
<accession>A0A2H0KD73</accession>
<comment type="caution">
    <text evidence="5">The sequence shown here is derived from an EMBL/GenBank/DDBJ whole genome shotgun (WGS) entry which is preliminary data.</text>
</comment>
<evidence type="ECO:0000313" key="5">
    <source>
        <dbReference type="EMBL" id="PIQ69189.1"/>
    </source>
</evidence>
<evidence type="ECO:0000256" key="3">
    <source>
        <dbReference type="SAM" id="Phobius"/>
    </source>
</evidence>
<dbReference type="Pfam" id="PF00127">
    <property type="entry name" value="Copper-bind"/>
    <property type="match status" value="1"/>
</dbReference>
<proteinExistence type="predicted"/>
<sequence>MQTNKGNALVVVIILIVLIAGSFYLLKDKGTEDPILGDGDVIESLEVPVLGTDTEEMTVVEDGISKVVYDVNGFSPKTITVKIGDTVVFENKTGKNASVASDDHPTHLLYPEFDQYKTDQKGNTQFSFTFTKAGTWNYHDHLNANMVGTVIVE</sequence>
<evidence type="ECO:0000313" key="6">
    <source>
        <dbReference type="Proteomes" id="UP000229342"/>
    </source>
</evidence>
<dbReference type="SUPFAM" id="SSF49503">
    <property type="entry name" value="Cupredoxins"/>
    <property type="match status" value="1"/>
</dbReference>
<organism evidence="5 6">
    <name type="scientific">Candidatus Taylorbacteria bacterium CG11_big_fil_rev_8_21_14_0_20_46_11</name>
    <dbReference type="NCBI Taxonomy" id="1975025"/>
    <lineage>
        <taxon>Bacteria</taxon>
        <taxon>Candidatus Tayloriibacteriota</taxon>
    </lineage>
</organism>
<dbReference type="Gene3D" id="2.60.40.420">
    <property type="entry name" value="Cupredoxins - blue copper proteins"/>
    <property type="match status" value="1"/>
</dbReference>
<dbReference type="PANTHER" id="PTHR36507">
    <property type="entry name" value="BLL1555 PROTEIN"/>
    <property type="match status" value="1"/>
</dbReference>
<dbReference type="AlphaFoldDB" id="A0A2H0KD73"/>
<keyword evidence="3" id="KW-0472">Membrane</keyword>
<dbReference type="EMBL" id="PCVG01000005">
    <property type="protein sequence ID" value="PIQ69189.1"/>
    <property type="molecule type" value="Genomic_DNA"/>
</dbReference>
<dbReference type="InterPro" id="IPR000923">
    <property type="entry name" value="BlueCu_1"/>
</dbReference>
<dbReference type="InterPro" id="IPR052721">
    <property type="entry name" value="ET_Amicyanin"/>
</dbReference>
<keyword evidence="2" id="KW-0186">Copper</keyword>
<feature type="domain" description="Blue (type 1) copper" evidence="4">
    <location>
        <begin position="74"/>
        <end position="153"/>
    </location>
</feature>
<evidence type="ECO:0000256" key="1">
    <source>
        <dbReference type="ARBA" id="ARBA00022723"/>
    </source>
</evidence>
<dbReference type="GO" id="GO:0005507">
    <property type="term" value="F:copper ion binding"/>
    <property type="evidence" value="ECO:0007669"/>
    <property type="project" value="InterPro"/>
</dbReference>
<feature type="transmembrane region" description="Helical" evidence="3">
    <location>
        <begin position="6"/>
        <end position="26"/>
    </location>
</feature>
<keyword evidence="3" id="KW-0812">Transmembrane</keyword>
<protein>
    <recommendedName>
        <fullName evidence="4">Blue (type 1) copper domain-containing protein</fullName>
    </recommendedName>
</protein>
<evidence type="ECO:0000256" key="2">
    <source>
        <dbReference type="ARBA" id="ARBA00023008"/>
    </source>
</evidence>
<keyword evidence="1" id="KW-0479">Metal-binding</keyword>
<dbReference type="Proteomes" id="UP000229342">
    <property type="component" value="Unassembled WGS sequence"/>
</dbReference>
<gene>
    <name evidence="5" type="ORF">COV91_00230</name>
</gene>